<feature type="transmembrane region" description="Helical" evidence="1">
    <location>
        <begin position="149"/>
        <end position="174"/>
    </location>
</feature>
<feature type="transmembrane region" description="Helical" evidence="1">
    <location>
        <begin position="117"/>
        <end position="137"/>
    </location>
</feature>
<proteinExistence type="predicted"/>
<keyword evidence="1" id="KW-0812">Transmembrane</keyword>
<name>A0ABD0VVZ9_DENTH</name>
<evidence type="ECO:0000256" key="1">
    <source>
        <dbReference type="SAM" id="Phobius"/>
    </source>
</evidence>
<keyword evidence="1" id="KW-1133">Transmembrane helix</keyword>
<gene>
    <name evidence="2" type="ORF">M5K25_001104</name>
</gene>
<accession>A0ABD0VVZ9</accession>
<comment type="caution">
    <text evidence="2">The sequence shown here is derived from an EMBL/GenBank/DDBJ whole genome shotgun (WGS) entry which is preliminary data.</text>
</comment>
<keyword evidence="1" id="KW-0472">Membrane</keyword>
<evidence type="ECO:0000313" key="3">
    <source>
        <dbReference type="Proteomes" id="UP001552299"/>
    </source>
</evidence>
<evidence type="ECO:0000313" key="2">
    <source>
        <dbReference type="EMBL" id="KAL0929160.1"/>
    </source>
</evidence>
<sequence>MTQGVARELSNEEGEESLLEDVRVELLQCLADLVGEKLPPVAVVQAVEFLAGVEGSRYETPPSFEFSLLGRVPRFLLQRHFAPQDRRRQISVCVCLFGFLSSPSVSCWPFRFPVLGFVFLLVAGGLVSVGCPVGFLGPCAGCWLSPFPFSFGLTWGIVAVELPHLFLYIVAVLWKDGVDF</sequence>
<dbReference type="AlphaFoldDB" id="A0ABD0VVZ9"/>
<dbReference type="EMBL" id="JANQDX010000001">
    <property type="protein sequence ID" value="KAL0929160.1"/>
    <property type="molecule type" value="Genomic_DNA"/>
</dbReference>
<dbReference type="Proteomes" id="UP001552299">
    <property type="component" value="Unassembled WGS sequence"/>
</dbReference>
<keyword evidence="3" id="KW-1185">Reference proteome</keyword>
<organism evidence="2 3">
    <name type="scientific">Dendrobium thyrsiflorum</name>
    <name type="common">Pinecone-like raceme dendrobium</name>
    <name type="synonym">Orchid</name>
    <dbReference type="NCBI Taxonomy" id="117978"/>
    <lineage>
        <taxon>Eukaryota</taxon>
        <taxon>Viridiplantae</taxon>
        <taxon>Streptophyta</taxon>
        <taxon>Embryophyta</taxon>
        <taxon>Tracheophyta</taxon>
        <taxon>Spermatophyta</taxon>
        <taxon>Magnoliopsida</taxon>
        <taxon>Liliopsida</taxon>
        <taxon>Asparagales</taxon>
        <taxon>Orchidaceae</taxon>
        <taxon>Epidendroideae</taxon>
        <taxon>Malaxideae</taxon>
        <taxon>Dendrobiinae</taxon>
        <taxon>Dendrobium</taxon>
    </lineage>
</organism>
<protein>
    <submittedName>
        <fullName evidence="2">Uncharacterized protein</fullName>
    </submittedName>
</protein>
<reference evidence="2 3" key="1">
    <citation type="journal article" date="2024" name="Plant Biotechnol. J.">
        <title>Dendrobium thyrsiflorum genome and its molecular insights into genes involved in important horticultural traits.</title>
        <authorList>
            <person name="Chen B."/>
            <person name="Wang J.Y."/>
            <person name="Zheng P.J."/>
            <person name="Li K.L."/>
            <person name="Liang Y.M."/>
            <person name="Chen X.F."/>
            <person name="Zhang C."/>
            <person name="Zhao X."/>
            <person name="He X."/>
            <person name="Zhang G.Q."/>
            <person name="Liu Z.J."/>
            <person name="Xu Q."/>
        </authorList>
    </citation>
    <scope>NUCLEOTIDE SEQUENCE [LARGE SCALE GENOMIC DNA]</scope>
    <source>
        <strain evidence="2">GZMU011</strain>
    </source>
</reference>